<feature type="non-terminal residue" evidence="1">
    <location>
        <position position="212"/>
    </location>
</feature>
<dbReference type="AlphaFoldDB" id="A0A0F7S9C5"/>
<accession>A0A0F7S9C5</accession>
<gene>
    <name evidence="1" type="primary">SSCI63960.1</name>
</gene>
<evidence type="ECO:0000313" key="1">
    <source>
        <dbReference type="EMBL" id="CDW98856.1"/>
    </source>
</evidence>
<name>A0A0F7S9C5_9BASI</name>
<keyword evidence="2" id="KW-1185">Reference proteome</keyword>
<reference evidence="2" key="1">
    <citation type="submission" date="2014-06" db="EMBL/GenBank/DDBJ databases">
        <authorList>
            <person name="Berkman P.J."/>
        </authorList>
    </citation>
    <scope>NUCLEOTIDE SEQUENCE [LARGE SCALE GENOMIC DNA]</scope>
</reference>
<evidence type="ECO:0000313" key="2">
    <source>
        <dbReference type="Proteomes" id="UP000242770"/>
    </source>
</evidence>
<organism evidence="1 2">
    <name type="scientific">Sporisorium scitamineum</name>
    <dbReference type="NCBI Taxonomy" id="49012"/>
    <lineage>
        <taxon>Eukaryota</taxon>
        <taxon>Fungi</taxon>
        <taxon>Dikarya</taxon>
        <taxon>Basidiomycota</taxon>
        <taxon>Ustilaginomycotina</taxon>
        <taxon>Ustilaginomycetes</taxon>
        <taxon>Ustilaginales</taxon>
        <taxon>Ustilaginaceae</taxon>
        <taxon>Sporisorium</taxon>
    </lineage>
</organism>
<protein>
    <submittedName>
        <fullName evidence="1">Uncharacterized protein</fullName>
    </submittedName>
</protein>
<sequence length="212" mass="24137">MASNAKVNEEKSQAFYFVRGANDGEDLQPEDIPYPVLGDPLAEVTHLGYPFRLDGGIPQHTIDKRLNSIQAKVNVLATTKTTLLARVRILRLSILPDWDNVSVKEMLSLPFHSDIFGYVWPDIHETNTQHWERHGLRVWGDVLWYNSNEKGKLMHEYCSADSYPLVLPSPSGVKSNYVPSRGHPDTYELFSGAAGRLVKKHWVDMWKVMHPT</sequence>
<proteinExistence type="predicted"/>
<dbReference type="Proteomes" id="UP000242770">
    <property type="component" value="Unassembled WGS sequence"/>
</dbReference>
<dbReference type="EMBL" id="CCFA01003810">
    <property type="protein sequence ID" value="CDW98856.1"/>
    <property type="molecule type" value="Genomic_DNA"/>
</dbReference>